<dbReference type="KEGG" id="pms:KNP414_04085"/>
<dbReference type="Gene3D" id="3.40.50.720">
    <property type="entry name" value="NAD(P)-binding Rossmann-like Domain"/>
    <property type="match status" value="1"/>
</dbReference>
<dbReference type="PATRIC" id="fig|1036673.3.peg.3760"/>
<dbReference type="GO" id="GO:0015940">
    <property type="term" value="P:pantothenate biosynthetic process"/>
    <property type="evidence" value="ECO:0007669"/>
    <property type="project" value="UniProtKB-UniPathway"/>
</dbReference>
<dbReference type="InterPro" id="IPR013332">
    <property type="entry name" value="KPR_N"/>
</dbReference>
<evidence type="ECO:0000256" key="9">
    <source>
        <dbReference type="ARBA" id="ARBA00032024"/>
    </source>
</evidence>
<evidence type="ECO:0000259" key="12">
    <source>
        <dbReference type="Pfam" id="PF02558"/>
    </source>
</evidence>
<name>F8FDQ3_PAEMK</name>
<dbReference type="InterPro" id="IPR013752">
    <property type="entry name" value="KPA_reductase"/>
</dbReference>
<accession>F8FDQ3</accession>
<evidence type="ECO:0000259" key="13">
    <source>
        <dbReference type="Pfam" id="PF08546"/>
    </source>
</evidence>
<dbReference type="InterPro" id="IPR008927">
    <property type="entry name" value="6-PGluconate_DH-like_C_sf"/>
</dbReference>
<reference evidence="14 15" key="2">
    <citation type="journal article" date="2013" name="Genome Announc.">
        <title>Genome Sequence of Growth-Improving Paenibacillus mucilaginosus Strain KNP414.</title>
        <authorList>
            <person name="Lu J.J."/>
            <person name="Wang J.F."/>
            <person name="Hu X.F."/>
        </authorList>
    </citation>
    <scope>NUCLEOTIDE SEQUENCE [LARGE SCALE GENOMIC DNA]</scope>
    <source>
        <strain evidence="14 15">KNP414</strain>
    </source>
</reference>
<dbReference type="HOGENOM" id="CLU_031468_0_1_9"/>
<dbReference type="Proteomes" id="UP000006620">
    <property type="component" value="Chromosome"/>
</dbReference>
<keyword evidence="6 11" id="KW-0566">Pantothenate biosynthesis</keyword>
<dbReference type="GO" id="GO:0050661">
    <property type="term" value="F:NADP binding"/>
    <property type="evidence" value="ECO:0007669"/>
    <property type="project" value="TreeGrafter"/>
</dbReference>
<evidence type="ECO:0000313" key="15">
    <source>
        <dbReference type="Proteomes" id="UP000006620"/>
    </source>
</evidence>
<dbReference type="FunFam" id="1.10.1040.10:FF:000017">
    <property type="entry name" value="2-dehydropantoate 2-reductase"/>
    <property type="match status" value="1"/>
</dbReference>
<dbReference type="PANTHER" id="PTHR43765:SF2">
    <property type="entry name" value="2-DEHYDROPANTOATE 2-REDUCTASE"/>
    <property type="match status" value="1"/>
</dbReference>
<evidence type="ECO:0000256" key="5">
    <source>
        <dbReference type="ARBA" id="ARBA00019465"/>
    </source>
</evidence>
<feature type="domain" description="Ketopantoate reductase N-terminal" evidence="12">
    <location>
        <begin position="7"/>
        <end position="167"/>
    </location>
</feature>
<dbReference type="InterPro" id="IPR003710">
    <property type="entry name" value="ApbA"/>
</dbReference>
<dbReference type="NCBIfam" id="TIGR00745">
    <property type="entry name" value="apbA_panE"/>
    <property type="match status" value="1"/>
</dbReference>
<evidence type="ECO:0000256" key="7">
    <source>
        <dbReference type="ARBA" id="ARBA00022857"/>
    </source>
</evidence>
<dbReference type="EMBL" id="CP002869">
    <property type="protein sequence ID" value="AEI42618.1"/>
    <property type="molecule type" value="Genomic_DNA"/>
</dbReference>
<dbReference type="Pfam" id="PF02558">
    <property type="entry name" value="ApbA"/>
    <property type="match status" value="1"/>
</dbReference>
<sequence length="340" mass="35876">MRMKAKVTIVGAGSLGMLFGGRLAAAGAAVELVVRRPEQGRRLEAEGLTLGAAGGGAQAPLHVRPAVRLLEGSDGPDRGAAPGGHWVLLTVKQTAVTPGFAEALRRLLPEDAVLVCLQNGIGHAEVLAEAFPLQRLLLAVTTEGALKQTDTEALHTGKGTTWIGAAAGEGGSALSVQKNLAALLERAGFRAEVSNNIQQRVWQKLLMNAVINPLTAILQVPNGELPLLPGVPQLMRELLGEGEELARRLGIPLDPGLWEQVLSVCRATAANRSSMLQDVLAGRPTEIGAINGGLLREAQRLDVRLPVNETVYTLVRALEEKGRHTRGQPATMPIESGDED</sequence>
<dbReference type="GO" id="GO:0008677">
    <property type="term" value="F:2-dehydropantoate 2-reductase activity"/>
    <property type="evidence" value="ECO:0007669"/>
    <property type="project" value="UniProtKB-EC"/>
</dbReference>
<evidence type="ECO:0000256" key="10">
    <source>
        <dbReference type="ARBA" id="ARBA00048793"/>
    </source>
</evidence>
<evidence type="ECO:0000256" key="1">
    <source>
        <dbReference type="ARBA" id="ARBA00002919"/>
    </source>
</evidence>
<dbReference type="EC" id="1.1.1.169" evidence="4 11"/>
<dbReference type="InterPro" id="IPR050838">
    <property type="entry name" value="Ketopantoate_reductase"/>
</dbReference>
<dbReference type="GO" id="GO:0005737">
    <property type="term" value="C:cytoplasm"/>
    <property type="evidence" value="ECO:0007669"/>
    <property type="project" value="TreeGrafter"/>
</dbReference>
<evidence type="ECO:0000256" key="3">
    <source>
        <dbReference type="ARBA" id="ARBA00007870"/>
    </source>
</evidence>
<dbReference type="Pfam" id="PF08546">
    <property type="entry name" value="ApbA_C"/>
    <property type="match status" value="1"/>
</dbReference>
<keyword evidence="7 11" id="KW-0521">NADP</keyword>
<dbReference type="SUPFAM" id="SSF48179">
    <property type="entry name" value="6-phosphogluconate dehydrogenase C-terminal domain-like"/>
    <property type="match status" value="1"/>
</dbReference>
<evidence type="ECO:0000256" key="11">
    <source>
        <dbReference type="RuleBase" id="RU362068"/>
    </source>
</evidence>
<organism evidence="14 15">
    <name type="scientific">Paenibacillus mucilaginosus (strain KNP414)</name>
    <dbReference type="NCBI Taxonomy" id="1036673"/>
    <lineage>
        <taxon>Bacteria</taxon>
        <taxon>Bacillati</taxon>
        <taxon>Bacillota</taxon>
        <taxon>Bacilli</taxon>
        <taxon>Bacillales</taxon>
        <taxon>Paenibacillaceae</taxon>
        <taxon>Paenibacillus</taxon>
    </lineage>
</organism>
<dbReference type="PANTHER" id="PTHR43765">
    <property type="entry name" value="2-DEHYDROPANTOATE 2-REDUCTASE-RELATED"/>
    <property type="match status" value="1"/>
</dbReference>
<dbReference type="Gene3D" id="1.10.1040.10">
    <property type="entry name" value="N-(1-d-carboxylethyl)-l-norvaline Dehydrogenase, domain 2"/>
    <property type="match status" value="1"/>
</dbReference>
<dbReference type="SUPFAM" id="SSF51735">
    <property type="entry name" value="NAD(P)-binding Rossmann-fold domains"/>
    <property type="match status" value="1"/>
</dbReference>
<dbReference type="InterPro" id="IPR013328">
    <property type="entry name" value="6PGD_dom2"/>
</dbReference>
<evidence type="ECO:0000313" key="14">
    <source>
        <dbReference type="EMBL" id="AEI42618.1"/>
    </source>
</evidence>
<keyword evidence="8 11" id="KW-0560">Oxidoreductase</keyword>
<evidence type="ECO:0000256" key="2">
    <source>
        <dbReference type="ARBA" id="ARBA00004994"/>
    </source>
</evidence>
<proteinExistence type="inferred from homology"/>
<gene>
    <name evidence="14" type="ordered locus">KNP414_04085</name>
</gene>
<evidence type="ECO:0000256" key="4">
    <source>
        <dbReference type="ARBA" id="ARBA00013014"/>
    </source>
</evidence>
<dbReference type="UniPathway" id="UPA00028">
    <property type="reaction ID" value="UER00004"/>
</dbReference>
<dbReference type="AlphaFoldDB" id="F8FDQ3"/>
<evidence type="ECO:0000256" key="6">
    <source>
        <dbReference type="ARBA" id="ARBA00022655"/>
    </source>
</evidence>
<protein>
    <recommendedName>
        <fullName evidence="5 11">2-dehydropantoate 2-reductase</fullName>
        <ecNumber evidence="4 11">1.1.1.169</ecNumber>
    </recommendedName>
    <alternativeName>
        <fullName evidence="9 11">Ketopantoate reductase</fullName>
    </alternativeName>
</protein>
<reference evidence="15" key="1">
    <citation type="submission" date="2011-06" db="EMBL/GenBank/DDBJ databases">
        <title>Complete genome sequence of Paenibacillus mucilaginosus KNP414.</title>
        <authorList>
            <person name="Wang J."/>
            <person name="Hu S."/>
            <person name="Hu X."/>
            <person name="Zhang B."/>
            <person name="Dong D."/>
            <person name="Zhang S."/>
            <person name="Zhao K."/>
            <person name="Wu D."/>
        </authorList>
    </citation>
    <scope>NUCLEOTIDE SEQUENCE [LARGE SCALE GENOMIC DNA]</scope>
    <source>
        <strain evidence="15">KNP414</strain>
    </source>
</reference>
<comment type="catalytic activity">
    <reaction evidence="10 11">
        <text>(R)-pantoate + NADP(+) = 2-dehydropantoate + NADPH + H(+)</text>
        <dbReference type="Rhea" id="RHEA:16233"/>
        <dbReference type="ChEBI" id="CHEBI:11561"/>
        <dbReference type="ChEBI" id="CHEBI:15378"/>
        <dbReference type="ChEBI" id="CHEBI:15980"/>
        <dbReference type="ChEBI" id="CHEBI:57783"/>
        <dbReference type="ChEBI" id="CHEBI:58349"/>
        <dbReference type="EC" id="1.1.1.169"/>
    </reaction>
</comment>
<comment type="function">
    <text evidence="1 11">Catalyzes the NADPH-dependent reduction of ketopantoate into pantoic acid.</text>
</comment>
<comment type="pathway">
    <text evidence="2 11">Cofactor biosynthesis; (R)-pantothenate biosynthesis; (R)-pantoate from 3-methyl-2-oxobutanoate: step 2/2.</text>
</comment>
<comment type="similarity">
    <text evidence="3 11">Belongs to the ketopantoate reductase family.</text>
</comment>
<evidence type="ECO:0000256" key="8">
    <source>
        <dbReference type="ARBA" id="ARBA00023002"/>
    </source>
</evidence>
<feature type="domain" description="Ketopantoate reductase C-terminal" evidence="13">
    <location>
        <begin position="196"/>
        <end position="319"/>
    </location>
</feature>
<dbReference type="InterPro" id="IPR036291">
    <property type="entry name" value="NAD(P)-bd_dom_sf"/>
</dbReference>